<keyword evidence="3" id="KW-1185">Reference proteome</keyword>
<comment type="caution">
    <text evidence="2">The sequence shown here is derived from an EMBL/GenBank/DDBJ whole genome shotgun (WGS) entry which is preliminary data.</text>
</comment>
<protein>
    <recommendedName>
        <fullName evidence="4">Serine/threonine protein kinase</fullName>
    </recommendedName>
</protein>
<gene>
    <name evidence="2" type="ORF">ACFPBZ_05110</name>
</gene>
<evidence type="ECO:0000313" key="3">
    <source>
        <dbReference type="Proteomes" id="UP001595947"/>
    </source>
</evidence>
<organism evidence="2 3">
    <name type="scientific">Actinomycetospora atypica</name>
    <dbReference type="NCBI Taxonomy" id="1290095"/>
    <lineage>
        <taxon>Bacteria</taxon>
        <taxon>Bacillati</taxon>
        <taxon>Actinomycetota</taxon>
        <taxon>Actinomycetes</taxon>
        <taxon>Pseudonocardiales</taxon>
        <taxon>Pseudonocardiaceae</taxon>
        <taxon>Actinomycetospora</taxon>
    </lineage>
</organism>
<name>A0ABV9YFU6_9PSEU</name>
<accession>A0ABV9YFU6</accession>
<feature type="region of interest" description="Disordered" evidence="1">
    <location>
        <begin position="109"/>
        <end position="131"/>
    </location>
</feature>
<dbReference type="Proteomes" id="UP001595947">
    <property type="component" value="Unassembled WGS sequence"/>
</dbReference>
<reference evidence="3" key="1">
    <citation type="journal article" date="2019" name="Int. J. Syst. Evol. Microbiol.">
        <title>The Global Catalogue of Microorganisms (GCM) 10K type strain sequencing project: providing services to taxonomists for standard genome sequencing and annotation.</title>
        <authorList>
            <consortium name="The Broad Institute Genomics Platform"/>
            <consortium name="The Broad Institute Genome Sequencing Center for Infectious Disease"/>
            <person name="Wu L."/>
            <person name="Ma J."/>
        </authorList>
    </citation>
    <scope>NUCLEOTIDE SEQUENCE [LARGE SCALE GENOMIC DNA]</scope>
    <source>
        <strain evidence="3">CGMCC 4.7093</strain>
    </source>
</reference>
<feature type="compositionally biased region" description="Low complexity" evidence="1">
    <location>
        <begin position="111"/>
        <end position="126"/>
    </location>
</feature>
<dbReference type="EMBL" id="JBHSIV010000004">
    <property type="protein sequence ID" value="MFC5061575.1"/>
    <property type="molecule type" value="Genomic_DNA"/>
</dbReference>
<evidence type="ECO:0008006" key="4">
    <source>
        <dbReference type="Google" id="ProtNLM"/>
    </source>
</evidence>
<proteinExistence type="predicted"/>
<evidence type="ECO:0000313" key="2">
    <source>
        <dbReference type="EMBL" id="MFC5061575.1"/>
    </source>
</evidence>
<evidence type="ECO:0000256" key="1">
    <source>
        <dbReference type="SAM" id="MobiDB-lite"/>
    </source>
</evidence>
<sequence>MRHAAITPARSKARLGLRRPEAVGSGRHSARDAVAPGLLDAPTVSIPRVHTSCSVEDDVFAGREHVFAVGGAGRTPRELWNSATPRARATTAVGAALALLSIGMTGGHDNSAASASSSTSTSASSSRNTTPLGCDVHEVYEGPWNTATDDPFCTQRKLAAKLCDLDVYGQPRVAGTLQLWSGSEGQVILSGTTSTMTFRCTDYSTEAHTATFTLDEWDDLISPGSMTSTLSRELANA</sequence>
<dbReference type="RefSeq" id="WP_378034929.1">
    <property type="nucleotide sequence ID" value="NZ_JBHSIV010000004.1"/>
</dbReference>